<accession>A0A931F4H1</accession>
<comment type="caution">
    <text evidence="4">The sequence shown here is derived from an EMBL/GenBank/DDBJ whole genome shotgun (WGS) entry which is preliminary data.</text>
</comment>
<reference evidence="4" key="1">
    <citation type="submission" date="2020-11" db="EMBL/GenBank/DDBJ databases">
        <title>Whole-genome analyses of Nonomuraea sp. K274.</title>
        <authorList>
            <person name="Veyisoglu A."/>
        </authorList>
    </citation>
    <scope>NUCLEOTIDE SEQUENCE</scope>
    <source>
        <strain evidence="4">K274</strain>
    </source>
</reference>
<evidence type="ECO:0000313" key="4">
    <source>
        <dbReference type="EMBL" id="MBF8190913.1"/>
    </source>
</evidence>
<evidence type="ECO:0000256" key="2">
    <source>
        <dbReference type="ARBA" id="ARBA00023002"/>
    </source>
</evidence>
<dbReference type="RefSeq" id="WP_195899827.1">
    <property type="nucleotide sequence ID" value="NZ_JADOGI010000139.1"/>
</dbReference>
<dbReference type="FunFam" id="3.40.50.720:FF:000084">
    <property type="entry name" value="Short-chain dehydrogenase reductase"/>
    <property type="match status" value="1"/>
</dbReference>
<evidence type="ECO:0000313" key="5">
    <source>
        <dbReference type="Proteomes" id="UP000605361"/>
    </source>
</evidence>
<gene>
    <name evidence="4" type="ORF">ITP53_35455</name>
</gene>
<organism evidence="4 5">
    <name type="scientific">Nonomuraea cypriaca</name>
    <dbReference type="NCBI Taxonomy" id="1187855"/>
    <lineage>
        <taxon>Bacteria</taxon>
        <taxon>Bacillati</taxon>
        <taxon>Actinomycetota</taxon>
        <taxon>Actinomycetes</taxon>
        <taxon>Streptosporangiales</taxon>
        <taxon>Streptosporangiaceae</taxon>
        <taxon>Nonomuraea</taxon>
    </lineage>
</organism>
<dbReference type="Proteomes" id="UP000605361">
    <property type="component" value="Unassembled WGS sequence"/>
</dbReference>
<dbReference type="PRINTS" id="PR00081">
    <property type="entry name" value="GDHRDH"/>
</dbReference>
<dbReference type="GO" id="GO:0016491">
    <property type="term" value="F:oxidoreductase activity"/>
    <property type="evidence" value="ECO:0007669"/>
    <property type="project" value="UniProtKB-KW"/>
</dbReference>
<evidence type="ECO:0000256" key="1">
    <source>
        <dbReference type="ARBA" id="ARBA00006484"/>
    </source>
</evidence>
<dbReference type="PRINTS" id="PR00080">
    <property type="entry name" value="SDRFAMILY"/>
</dbReference>
<sequence>MDLELAGKRVLVTGGTQGIGRATVLAFARAGARVVACNRSPGEAADSLSRELKELGDGHRVVQADVTEPDGAAALATVCQEALGGLDVVVNNVGVDGRARFGELTVQEWDRVVSANLTSCFLVTKATIGLLADHGSVIYIGASAGMRGRPESAHYCASKTALTGLTRSLAREFGGRGVRVNTVAPGVIVKGPGDGPPPPVADLIKAVTALGRLGAPDEVAAAVLFLASDVSRYITGVTLNVDGGV</sequence>
<comment type="similarity">
    <text evidence="1">Belongs to the short-chain dehydrogenases/reductases (SDR) family.</text>
</comment>
<dbReference type="EMBL" id="JADOGI010000139">
    <property type="protein sequence ID" value="MBF8190913.1"/>
    <property type="molecule type" value="Genomic_DNA"/>
</dbReference>
<dbReference type="PROSITE" id="PS00061">
    <property type="entry name" value="ADH_SHORT"/>
    <property type="match status" value="1"/>
</dbReference>
<dbReference type="PANTHER" id="PTHR43639">
    <property type="entry name" value="OXIDOREDUCTASE, SHORT-CHAIN DEHYDROGENASE/REDUCTASE FAMILY (AFU_ORTHOLOGUE AFUA_5G02870)"/>
    <property type="match status" value="1"/>
</dbReference>
<name>A0A931F4H1_9ACTN</name>
<dbReference type="InterPro" id="IPR036291">
    <property type="entry name" value="NAD(P)-bd_dom_sf"/>
</dbReference>
<keyword evidence="5" id="KW-1185">Reference proteome</keyword>
<feature type="domain" description="Ketoreductase" evidence="3">
    <location>
        <begin position="8"/>
        <end position="192"/>
    </location>
</feature>
<protein>
    <submittedName>
        <fullName evidence="4">SDR family oxidoreductase</fullName>
    </submittedName>
</protein>
<dbReference type="AlphaFoldDB" id="A0A931F4H1"/>
<evidence type="ECO:0000259" key="3">
    <source>
        <dbReference type="SMART" id="SM00822"/>
    </source>
</evidence>
<dbReference type="InterPro" id="IPR002347">
    <property type="entry name" value="SDR_fam"/>
</dbReference>
<dbReference type="InterPro" id="IPR057326">
    <property type="entry name" value="KR_dom"/>
</dbReference>
<dbReference type="InterPro" id="IPR020904">
    <property type="entry name" value="Sc_DH/Rdtase_CS"/>
</dbReference>
<keyword evidence="2" id="KW-0560">Oxidoreductase</keyword>
<proteinExistence type="inferred from homology"/>
<dbReference type="Pfam" id="PF13561">
    <property type="entry name" value="adh_short_C2"/>
    <property type="match status" value="1"/>
</dbReference>
<dbReference type="Gene3D" id="3.40.50.720">
    <property type="entry name" value="NAD(P)-binding Rossmann-like Domain"/>
    <property type="match status" value="1"/>
</dbReference>
<dbReference type="SMART" id="SM00822">
    <property type="entry name" value="PKS_KR"/>
    <property type="match status" value="1"/>
</dbReference>
<dbReference type="PANTHER" id="PTHR43639:SF1">
    <property type="entry name" value="SHORT-CHAIN DEHYDROGENASE_REDUCTASE FAMILY PROTEIN"/>
    <property type="match status" value="1"/>
</dbReference>
<dbReference type="SUPFAM" id="SSF51735">
    <property type="entry name" value="NAD(P)-binding Rossmann-fold domains"/>
    <property type="match status" value="1"/>
</dbReference>